<protein>
    <submittedName>
        <fullName evidence="1">Uncharacterized protein</fullName>
    </submittedName>
</protein>
<sequence length="199" mass="23238">MLEIEKFIPKENWYVGLLFNEGYWFFKTIRRQQLTVFKPFDFEDGTAIAVNATSGWEAPADALGRFYLEPQEEDIVYQIFLGISPSQAKMYLDYEQRDDRMNLITPRLVPGPVGFWEGEMTSYNDPSPMTQLWTVHDIYPYFNVENPGITNEAEVVSASFWITPYTYQVIEDKQKILSFLRGEKRCTVHTMGDGFRPIK</sequence>
<gene>
    <name evidence="1" type="ORF">S06H3_35236</name>
</gene>
<reference evidence="1" key="1">
    <citation type="journal article" date="2014" name="Front. Microbiol.">
        <title>High frequency of phylogenetically diverse reductive dehalogenase-homologous genes in deep subseafloor sedimentary metagenomes.</title>
        <authorList>
            <person name="Kawai M."/>
            <person name="Futagami T."/>
            <person name="Toyoda A."/>
            <person name="Takaki Y."/>
            <person name="Nishi S."/>
            <person name="Hori S."/>
            <person name="Arai W."/>
            <person name="Tsubouchi T."/>
            <person name="Morono Y."/>
            <person name="Uchiyama I."/>
            <person name="Ito T."/>
            <person name="Fujiyama A."/>
            <person name="Inagaki F."/>
            <person name="Takami H."/>
        </authorList>
    </citation>
    <scope>NUCLEOTIDE SEQUENCE</scope>
    <source>
        <strain evidence="1">Expedition CK06-06</strain>
    </source>
</reference>
<accession>X1LPZ0</accession>
<dbReference type="EMBL" id="BARV01021247">
    <property type="protein sequence ID" value="GAI21427.1"/>
    <property type="molecule type" value="Genomic_DNA"/>
</dbReference>
<feature type="non-terminal residue" evidence="1">
    <location>
        <position position="199"/>
    </location>
</feature>
<name>X1LPZ0_9ZZZZ</name>
<evidence type="ECO:0000313" key="1">
    <source>
        <dbReference type="EMBL" id="GAI21427.1"/>
    </source>
</evidence>
<comment type="caution">
    <text evidence="1">The sequence shown here is derived from an EMBL/GenBank/DDBJ whole genome shotgun (WGS) entry which is preliminary data.</text>
</comment>
<organism evidence="1">
    <name type="scientific">marine sediment metagenome</name>
    <dbReference type="NCBI Taxonomy" id="412755"/>
    <lineage>
        <taxon>unclassified sequences</taxon>
        <taxon>metagenomes</taxon>
        <taxon>ecological metagenomes</taxon>
    </lineage>
</organism>
<dbReference type="AlphaFoldDB" id="X1LPZ0"/>
<proteinExistence type="predicted"/>